<accession>A0A2K3PK94</accession>
<gene>
    <name evidence="3" type="ORF">L195_g012398</name>
</gene>
<dbReference type="Proteomes" id="UP000236291">
    <property type="component" value="Unassembled WGS sequence"/>
</dbReference>
<dbReference type="PANTHER" id="PTHR21090">
    <property type="entry name" value="AROM/DEHYDROQUINATE SYNTHASE"/>
    <property type="match status" value="1"/>
</dbReference>
<organism evidence="3 4">
    <name type="scientific">Trifolium pratense</name>
    <name type="common">Red clover</name>
    <dbReference type="NCBI Taxonomy" id="57577"/>
    <lineage>
        <taxon>Eukaryota</taxon>
        <taxon>Viridiplantae</taxon>
        <taxon>Streptophyta</taxon>
        <taxon>Embryophyta</taxon>
        <taxon>Tracheophyta</taxon>
        <taxon>Spermatophyta</taxon>
        <taxon>Magnoliopsida</taxon>
        <taxon>eudicotyledons</taxon>
        <taxon>Gunneridae</taxon>
        <taxon>Pentapetalae</taxon>
        <taxon>rosids</taxon>
        <taxon>fabids</taxon>
        <taxon>Fabales</taxon>
        <taxon>Fabaceae</taxon>
        <taxon>Papilionoideae</taxon>
        <taxon>50 kb inversion clade</taxon>
        <taxon>NPAAA clade</taxon>
        <taxon>Hologalegina</taxon>
        <taxon>IRL clade</taxon>
        <taxon>Trifolieae</taxon>
        <taxon>Trifolium</taxon>
    </lineage>
</organism>
<reference evidence="3 4" key="1">
    <citation type="journal article" date="2014" name="Am. J. Bot.">
        <title>Genome assembly and annotation for red clover (Trifolium pratense; Fabaceae).</title>
        <authorList>
            <person name="Istvanek J."/>
            <person name="Jaros M."/>
            <person name="Krenek A."/>
            <person name="Repkova J."/>
        </authorList>
    </citation>
    <scope>NUCLEOTIDE SEQUENCE [LARGE SCALE GENOMIC DNA]</scope>
    <source>
        <strain evidence="4">cv. Tatra</strain>
        <tissue evidence="3">Young leaves</tissue>
    </source>
</reference>
<dbReference type="STRING" id="57577.A0A2K3PK94"/>
<dbReference type="InterPro" id="IPR023193">
    <property type="entry name" value="EPSP_synthase_CS"/>
</dbReference>
<proteinExistence type="predicted"/>
<feature type="domain" description="Enolpyruvate transferase" evidence="2">
    <location>
        <begin position="1"/>
        <end position="187"/>
    </location>
</feature>
<dbReference type="AlphaFoldDB" id="A0A2K3PK94"/>
<name>A0A2K3PK94_TRIPR</name>
<dbReference type="PANTHER" id="PTHR21090:SF5">
    <property type="entry name" value="PENTAFUNCTIONAL AROM POLYPEPTIDE"/>
    <property type="match status" value="1"/>
</dbReference>
<dbReference type="InterPro" id="IPR036968">
    <property type="entry name" value="Enolpyruvate_Tfrase_sf"/>
</dbReference>
<dbReference type="InterPro" id="IPR013792">
    <property type="entry name" value="RNA3'P_cycl/enolpyr_Trfase_a/b"/>
</dbReference>
<keyword evidence="1 3" id="KW-0808">Transferase</keyword>
<dbReference type="GO" id="GO:0009423">
    <property type="term" value="P:chorismate biosynthetic process"/>
    <property type="evidence" value="ECO:0007669"/>
    <property type="project" value="TreeGrafter"/>
</dbReference>
<reference evidence="3 4" key="2">
    <citation type="journal article" date="2017" name="Front. Plant Sci.">
        <title>Gene Classification and Mining of Molecular Markers Useful in Red Clover (Trifolium pratense) Breeding.</title>
        <authorList>
            <person name="Istvanek J."/>
            <person name="Dluhosova J."/>
            <person name="Dluhos P."/>
            <person name="Patkova L."/>
            <person name="Nedelnik J."/>
            <person name="Repkova J."/>
        </authorList>
    </citation>
    <scope>NUCLEOTIDE SEQUENCE [LARGE SCALE GENOMIC DNA]</scope>
    <source>
        <strain evidence="4">cv. Tatra</strain>
        <tissue evidence="3">Young leaves</tissue>
    </source>
</reference>
<evidence type="ECO:0000313" key="4">
    <source>
        <dbReference type="Proteomes" id="UP000236291"/>
    </source>
</evidence>
<dbReference type="PROSITE" id="PS00104">
    <property type="entry name" value="EPSP_SYNTHASE_1"/>
    <property type="match status" value="1"/>
</dbReference>
<dbReference type="ExpressionAtlas" id="A0A2K3PK94">
    <property type="expression patterns" value="baseline"/>
</dbReference>
<dbReference type="Gene3D" id="3.65.10.10">
    <property type="entry name" value="Enolpyruvate transferase domain"/>
    <property type="match status" value="1"/>
</dbReference>
<dbReference type="Pfam" id="PF00275">
    <property type="entry name" value="EPSP_synthase"/>
    <property type="match status" value="1"/>
</dbReference>
<dbReference type="GO" id="GO:0003866">
    <property type="term" value="F:3-phosphoshikimate 1-carboxyvinyltransferase activity"/>
    <property type="evidence" value="ECO:0007669"/>
    <property type="project" value="TreeGrafter"/>
</dbReference>
<evidence type="ECO:0000259" key="2">
    <source>
        <dbReference type="Pfam" id="PF00275"/>
    </source>
</evidence>
<comment type="caution">
    <text evidence="3">The sequence shown here is derived from an EMBL/GenBank/DDBJ whole genome shotgun (WGS) entry which is preliminary data.</text>
</comment>
<dbReference type="EMBL" id="ASHM01007895">
    <property type="protein sequence ID" value="PNY15697.1"/>
    <property type="molecule type" value="Genomic_DNA"/>
</dbReference>
<evidence type="ECO:0000313" key="3">
    <source>
        <dbReference type="EMBL" id="PNY15697.1"/>
    </source>
</evidence>
<dbReference type="InterPro" id="IPR001986">
    <property type="entry name" value="Enolpyruvate_Tfrase_dom"/>
</dbReference>
<evidence type="ECO:0000256" key="1">
    <source>
        <dbReference type="ARBA" id="ARBA00022679"/>
    </source>
</evidence>
<sequence>MLEALKTLGLRVEDDKTTKQAVVEGSGGLFPTGRKSNDEVNLFLGNAGTAMRPLTAALVAAGGNTRYILDGVPRMRERPIGDLVSGLKQLGADVDCFLGTNCPPVRIIGKGGLPGGKVKLSGSISSQYLTALLMAAPLALGDVEIEIVDKLISVPYVEMTLKLMERFGVFVEHSANWDKFLVHGGEGGPSSPEFRASSGIKWFQSPPKCSCGISNRGPPYQVQRQSPLNQLTFGSREYI</sequence>
<dbReference type="SUPFAM" id="SSF55205">
    <property type="entry name" value="EPT/RTPC-like"/>
    <property type="match status" value="1"/>
</dbReference>
<protein>
    <submittedName>
        <fullName evidence="3">3-phosphoshikimate 1-carboxyvinyltransferase chloroplastic-like</fullName>
    </submittedName>
</protein>